<reference evidence="2" key="1">
    <citation type="journal article" date="2017" name="Nat. Ecol. Evol.">
        <title>Genome expansion and lineage-specific genetic innovations in the forest pathogenic fungi Armillaria.</title>
        <authorList>
            <person name="Sipos G."/>
            <person name="Prasanna A.N."/>
            <person name="Walter M.C."/>
            <person name="O'Connor E."/>
            <person name="Balint B."/>
            <person name="Krizsan K."/>
            <person name="Kiss B."/>
            <person name="Hess J."/>
            <person name="Varga T."/>
            <person name="Slot J."/>
            <person name="Riley R."/>
            <person name="Boka B."/>
            <person name="Rigling D."/>
            <person name="Barry K."/>
            <person name="Lee J."/>
            <person name="Mihaltcheva S."/>
            <person name="LaButti K."/>
            <person name="Lipzen A."/>
            <person name="Waldron R."/>
            <person name="Moloney N.M."/>
            <person name="Sperisen C."/>
            <person name="Kredics L."/>
            <person name="Vagvoelgyi C."/>
            <person name="Patrignani A."/>
            <person name="Fitzpatrick D."/>
            <person name="Nagy I."/>
            <person name="Doyle S."/>
            <person name="Anderson J.B."/>
            <person name="Grigoriev I.V."/>
            <person name="Gueldener U."/>
            <person name="Muensterkoetter M."/>
            <person name="Nagy L.G."/>
        </authorList>
    </citation>
    <scope>NUCLEOTIDE SEQUENCE [LARGE SCALE GENOMIC DNA]</scope>
    <source>
        <strain evidence="2">C18/9</strain>
    </source>
</reference>
<dbReference type="OrthoDB" id="2157530at2759"/>
<evidence type="ECO:0008006" key="3">
    <source>
        <dbReference type="Google" id="ProtNLM"/>
    </source>
</evidence>
<accession>A0A284S7J1</accession>
<protein>
    <recommendedName>
        <fullName evidence="3">Heterokaryon incompatibility domain-containing protein</fullName>
    </recommendedName>
</protein>
<dbReference type="EMBL" id="FUEG01000039">
    <property type="protein sequence ID" value="SJL16963.1"/>
    <property type="molecule type" value="Genomic_DNA"/>
</dbReference>
<dbReference type="AlphaFoldDB" id="A0A284S7J1"/>
<keyword evidence="2" id="KW-1185">Reference proteome</keyword>
<name>A0A284S7J1_ARMOS</name>
<organism evidence="1 2">
    <name type="scientific">Armillaria ostoyae</name>
    <name type="common">Armillaria root rot fungus</name>
    <dbReference type="NCBI Taxonomy" id="47428"/>
    <lineage>
        <taxon>Eukaryota</taxon>
        <taxon>Fungi</taxon>
        <taxon>Dikarya</taxon>
        <taxon>Basidiomycota</taxon>
        <taxon>Agaricomycotina</taxon>
        <taxon>Agaricomycetes</taxon>
        <taxon>Agaricomycetidae</taxon>
        <taxon>Agaricales</taxon>
        <taxon>Marasmiineae</taxon>
        <taxon>Physalacriaceae</taxon>
        <taxon>Armillaria</taxon>
    </lineage>
</organism>
<evidence type="ECO:0000313" key="2">
    <source>
        <dbReference type="Proteomes" id="UP000219338"/>
    </source>
</evidence>
<proteinExistence type="predicted"/>
<sequence>MTTNPAILTRARLVEAAIQTKKQAMNDSVSVLDDLLGSQVLPAYIEVFKRHLSPNKIPSSNNNSTNKPSFLMALACFRAIGRGVDHHQGSDHTCRSIHRNFLDLWPGIRGWCLHFISVCTADDPAVSSCDFTVMKTSTSICLKSLCLYPPYHSIIAADYTLHPILVEFWRVSCRSSCHIAVRSLSYVLDSVLSDEETHPIFPIIIGTRISIKDRIFLTFLAQITVRDYKNVGLPFVSDYMEKHSVTESSLLAIQADLRTNLVPKFSIHMISDIIGEVGELVQWFCDNDEGGLNNCGMKYKHLPEVTLSASDLVGHAESSIPVLKQRSYTGTVLPSAIANISCAELGVDGTLEILNSPVRSLDSPLYRACEYFVAENYDLGTAYAYLHPHPHNFDINRDITKAHQSDKKMRQDLVEQSEIGVDAPPRRVWDLHANRVVPYWVANELPLPISHAWVADQDLKREMTPINGYEWPVPIPKDAELDLIRIEMLNLGAEYVWLDVLCLRQEGQGEDPRGNTSQMEWDRREALHKEEWKVDVPAIGWLYTWTNHVVCYLSGLGLPLSFKAPRDFDDDRCWFNRAWTLQETPRNPLIAGETRNDGMIDERFMTEEMQLRSNEQLESLGQMMRGEPSLFKVLSQMQKRKSTKPVDKVTALVYLFHSQHIPIYDARQSEEHAWTQLMNVMSGWFRAEFFFLYPKSGNGINFWRPSWQQAMEETLPEAPQTFRNLPDVHWSKEDGDWYYGPRIDACGVRGLANASDNPRHGELEVKNGSGVEFTFNIVADHACSIRDGQYTLIGALHPTSFKIRPVIFWVIGKIEEHGGKFRKVSVFRMTDPSEAHKLKILNIYKNTKMFLL</sequence>
<evidence type="ECO:0000313" key="1">
    <source>
        <dbReference type="EMBL" id="SJL16963.1"/>
    </source>
</evidence>
<dbReference type="Proteomes" id="UP000219338">
    <property type="component" value="Unassembled WGS sequence"/>
</dbReference>
<gene>
    <name evidence="1" type="ORF">ARMOST_20500</name>
</gene>